<evidence type="ECO:0000256" key="1">
    <source>
        <dbReference type="SAM" id="Phobius"/>
    </source>
</evidence>
<evidence type="ECO:0000313" key="4">
    <source>
        <dbReference type="Proteomes" id="UP000553459"/>
    </source>
</evidence>
<dbReference type="RefSeq" id="WP_166520467.1">
    <property type="nucleotide sequence ID" value="NZ_JAAABJ010000651.1"/>
</dbReference>
<dbReference type="PANTHER" id="PTHR33371">
    <property type="entry name" value="INTERMEMBRANE PHOSPHOLIPID TRANSPORT SYSTEM BINDING PROTEIN MLAD-RELATED"/>
    <property type="match status" value="1"/>
</dbReference>
<keyword evidence="1" id="KW-1133">Transmembrane helix</keyword>
<gene>
    <name evidence="3" type="ORF">GNY06_12810</name>
</gene>
<name>A0A845Q0Q0_9FLAO</name>
<proteinExistence type="predicted"/>
<evidence type="ECO:0000259" key="2">
    <source>
        <dbReference type="Pfam" id="PF02470"/>
    </source>
</evidence>
<protein>
    <submittedName>
        <fullName evidence="3">MCE family protein</fullName>
    </submittedName>
</protein>
<keyword evidence="4" id="KW-1185">Reference proteome</keyword>
<reference evidence="3 4" key="1">
    <citation type="submission" date="2019-11" db="EMBL/GenBank/DDBJ databases">
        <title>Characterization of Elizabethkingia argenteiflava sp. nov., isolated from inner surface of Soybean Pods.</title>
        <authorList>
            <person name="Mo S."/>
        </authorList>
    </citation>
    <scope>NUCLEOTIDE SEQUENCE [LARGE SCALE GENOMIC DNA]</scope>
    <source>
        <strain evidence="3 4">YB22</strain>
    </source>
</reference>
<dbReference type="Proteomes" id="UP000553459">
    <property type="component" value="Unassembled WGS sequence"/>
</dbReference>
<keyword evidence="1" id="KW-0472">Membrane</keyword>
<dbReference type="InterPro" id="IPR052336">
    <property type="entry name" value="MlaD_Phospholipid_Transporter"/>
</dbReference>
<dbReference type="InterPro" id="IPR003399">
    <property type="entry name" value="Mce/MlaD"/>
</dbReference>
<accession>A0A845Q0Q0</accession>
<sequence>MKISKEVKAGLIAILAIVGFIMIFQFMKGKSIFSTDDNYYVKYENVEGLAKSSPVSINGLKVGQVEEIKPIARNGGSIYFVVKISVNKDFLFSKNSKVEIFEPGFMTGKEARINLAKDQLYAKSGDTLKGAYQHSIMKSLTSQIGPVKDKLEAVLLGLDSAVVNTNKIIDIENRREIKLLLKNLNTTVEAFKLTSQNASKLLAGSEGKLNNVLDNANKTMITANQAVGKYGKVAESINTQQLDEVITKFSETSVKLDKIITGVEAGQGSLGKLAKDEELYNNLNKSAASLNALIEDLKVNPKRYINISVFGKSSK</sequence>
<comment type="caution">
    <text evidence="3">The sequence shown here is derived from an EMBL/GenBank/DDBJ whole genome shotgun (WGS) entry which is preliminary data.</text>
</comment>
<feature type="transmembrane region" description="Helical" evidence="1">
    <location>
        <begin position="7"/>
        <end position="27"/>
    </location>
</feature>
<dbReference type="EMBL" id="JAAABJ010000651">
    <property type="protein sequence ID" value="NAW52218.1"/>
    <property type="molecule type" value="Genomic_DNA"/>
</dbReference>
<feature type="domain" description="Mce/MlaD" evidence="2">
    <location>
        <begin position="39"/>
        <end position="109"/>
    </location>
</feature>
<organism evidence="3 4">
    <name type="scientific">Elizabethkingia argenteiflava</name>
    <dbReference type="NCBI Taxonomy" id="2681556"/>
    <lineage>
        <taxon>Bacteria</taxon>
        <taxon>Pseudomonadati</taxon>
        <taxon>Bacteroidota</taxon>
        <taxon>Flavobacteriia</taxon>
        <taxon>Flavobacteriales</taxon>
        <taxon>Weeksellaceae</taxon>
        <taxon>Elizabethkingia</taxon>
    </lineage>
</organism>
<dbReference type="PANTHER" id="PTHR33371:SF4">
    <property type="entry name" value="INTERMEMBRANE PHOSPHOLIPID TRANSPORT SYSTEM BINDING PROTEIN MLAD"/>
    <property type="match status" value="1"/>
</dbReference>
<evidence type="ECO:0000313" key="3">
    <source>
        <dbReference type="EMBL" id="NAW52218.1"/>
    </source>
</evidence>
<dbReference type="Pfam" id="PF02470">
    <property type="entry name" value="MlaD"/>
    <property type="match status" value="1"/>
</dbReference>
<keyword evidence="1" id="KW-0812">Transmembrane</keyword>
<dbReference type="AlphaFoldDB" id="A0A845Q0Q0"/>